<name>A0A5J5CIY8_9PERO</name>
<evidence type="ECO:0000313" key="3">
    <source>
        <dbReference type="Proteomes" id="UP000327493"/>
    </source>
</evidence>
<organism evidence="2 3">
    <name type="scientific">Etheostoma spectabile</name>
    <name type="common">orangethroat darter</name>
    <dbReference type="NCBI Taxonomy" id="54343"/>
    <lineage>
        <taxon>Eukaryota</taxon>
        <taxon>Metazoa</taxon>
        <taxon>Chordata</taxon>
        <taxon>Craniata</taxon>
        <taxon>Vertebrata</taxon>
        <taxon>Euteleostomi</taxon>
        <taxon>Actinopterygii</taxon>
        <taxon>Neopterygii</taxon>
        <taxon>Teleostei</taxon>
        <taxon>Neoteleostei</taxon>
        <taxon>Acanthomorphata</taxon>
        <taxon>Eupercaria</taxon>
        <taxon>Perciformes</taxon>
        <taxon>Percoidei</taxon>
        <taxon>Percidae</taxon>
        <taxon>Etheostomatinae</taxon>
        <taxon>Etheostoma</taxon>
    </lineage>
</organism>
<evidence type="ECO:0000313" key="2">
    <source>
        <dbReference type="EMBL" id="KAA8580905.1"/>
    </source>
</evidence>
<gene>
    <name evidence="2" type="ORF">FQN60_013863</name>
</gene>
<feature type="compositionally biased region" description="Basic and acidic residues" evidence="1">
    <location>
        <begin position="80"/>
        <end position="107"/>
    </location>
</feature>
<sequence length="107" mass="12386">MRIRSLSVSTSPFIPWKNDGILGGSNFQPIPQFSTPMTDNTRFNGCSAKGGNWKHRWRLFHFLCYPKNGPRPALQSPARMEGEPQREREEIERERQNETHDDETVGK</sequence>
<proteinExistence type="predicted"/>
<evidence type="ECO:0000256" key="1">
    <source>
        <dbReference type="SAM" id="MobiDB-lite"/>
    </source>
</evidence>
<comment type="caution">
    <text evidence="2">The sequence shown here is derived from an EMBL/GenBank/DDBJ whole genome shotgun (WGS) entry which is preliminary data.</text>
</comment>
<reference evidence="2 3" key="1">
    <citation type="submission" date="2019-08" db="EMBL/GenBank/DDBJ databases">
        <title>A chromosome-level genome assembly, high-density linkage maps, and genome scans reveal the genomic architecture of hybrid incompatibilities underlying speciation via character displacement in darters (Percidae: Etheostominae).</title>
        <authorList>
            <person name="Moran R.L."/>
            <person name="Catchen J.M."/>
            <person name="Fuller R.C."/>
        </authorList>
    </citation>
    <scope>NUCLEOTIDE SEQUENCE [LARGE SCALE GENOMIC DNA]</scope>
    <source>
        <strain evidence="2">EspeVRDwgs_2016</strain>
        <tissue evidence="2">Muscle</tissue>
    </source>
</reference>
<dbReference type="Proteomes" id="UP000327493">
    <property type="component" value="Chromosome 22"/>
</dbReference>
<feature type="region of interest" description="Disordered" evidence="1">
    <location>
        <begin position="70"/>
        <end position="107"/>
    </location>
</feature>
<dbReference type="AlphaFoldDB" id="A0A5J5CIY8"/>
<accession>A0A5J5CIY8</accession>
<keyword evidence="3" id="KW-1185">Reference proteome</keyword>
<protein>
    <submittedName>
        <fullName evidence="2">Uncharacterized protein</fullName>
    </submittedName>
</protein>
<dbReference type="EMBL" id="VOFY01000022">
    <property type="protein sequence ID" value="KAA8580905.1"/>
    <property type="molecule type" value="Genomic_DNA"/>
</dbReference>